<reference evidence="2" key="1">
    <citation type="submission" date="2014-09" db="EMBL/GenBank/DDBJ databases">
        <authorList>
            <person name="Magalhaes I.L.F."/>
            <person name="Oliveira U."/>
            <person name="Santos F.R."/>
            <person name="Vidigal T.H.D.A."/>
            <person name="Brescovit A.D."/>
            <person name="Santos A.J."/>
        </authorList>
    </citation>
    <scope>NUCLEOTIDE SEQUENCE</scope>
    <source>
        <tissue evidence="2">Shoot tissue taken approximately 20 cm above the soil surface</tissue>
    </source>
</reference>
<accession>A0A0A9ATN6</accession>
<proteinExistence type="predicted"/>
<keyword evidence="1" id="KW-0472">Membrane</keyword>
<keyword evidence="1" id="KW-0812">Transmembrane</keyword>
<evidence type="ECO:0000256" key="1">
    <source>
        <dbReference type="SAM" id="Phobius"/>
    </source>
</evidence>
<evidence type="ECO:0000313" key="2">
    <source>
        <dbReference type="EMBL" id="JAD55079.1"/>
    </source>
</evidence>
<feature type="transmembrane region" description="Helical" evidence="1">
    <location>
        <begin position="63"/>
        <end position="86"/>
    </location>
</feature>
<protein>
    <submittedName>
        <fullName evidence="2">Uncharacterized protein</fullName>
    </submittedName>
</protein>
<organism evidence="2">
    <name type="scientific">Arundo donax</name>
    <name type="common">Giant reed</name>
    <name type="synonym">Donax arundinaceus</name>
    <dbReference type="NCBI Taxonomy" id="35708"/>
    <lineage>
        <taxon>Eukaryota</taxon>
        <taxon>Viridiplantae</taxon>
        <taxon>Streptophyta</taxon>
        <taxon>Embryophyta</taxon>
        <taxon>Tracheophyta</taxon>
        <taxon>Spermatophyta</taxon>
        <taxon>Magnoliopsida</taxon>
        <taxon>Liliopsida</taxon>
        <taxon>Poales</taxon>
        <taxon>Poaceae</taxon>
        <taxon>PACMAD clade</taxon>
        <taxon>Arundinoideae</taxon>
        <taxon>Arundineae</taxon>
        <taxon>Arundo</taxon>
    </lineage>
</organism>
<dbReference type="EMBL" id="GBRH01242816">
    <property type="protein sequence ID" value="JAD55079.1"/>
    <property type="molecule type" value="Transcribed_RNA"/>
</dbReference>
<dbReference type="AlphaFoldDB" id="A0A0A9ATN6"/>
<name>A0A0A9ATN6_ARUDO</name>
<keyword evidence="1" id="KW-1133">Transmembrane helix</keyword>
<reference evidence="2" key="2">
    <citation type="journal article" date="2015" name="Data Brief">
        <title>Shoot transcriptome of the giant reed, Arundo donax.</title>
        <authorList>
            <person name="Barrero R.A."/>
            <person name="Guerrero F.D."/>
            <person name="Moolhuijzen P."/>
            <person name="Goolsby J.A."/>
            <person name="Tidwell J."/>
            <person name="Bellgard S.E."/>
            <person name="Bellgard M.I."/>
        </authorList>
    </citation>
    <scope>NUCLEOTIDE SEQUENCE</scope>
    <source>
        <tissue evidence="2">Shoot tissue taken approximately 20 cm above the soil surface</tissue>
    </source>
</reference>
<sequence>MDDGSAYALTIWPVCQIELEHYIFYVSFAYACMHACAWQGLRAADSCTLSYQVVLASSVGAEFVLHCLCVSIGFNFGVVVGSVFVCRSE</sequence>